<dbReference type="CDD" id="cd01948">
    <property type="entry name" value="EAL"/>
    <property type="match status" value="1"/>
</dbReference>
<dbReference type="FunFam" id="3.30.70.270:FF:000001">
    <property type="entry name" value="Diguanylate cyclase domain protein"/>
    <property type="match status" value="1"/>
</dbReference>
<dbReference type="Gene3D" id="3.30.450.40">
    <property type="match status" value="1"/>
</dbReference>
<dbReference type="SUPFAM" id="SSF55785">
    <property type="entry name" value="PYP-like sensor domain (PAS domain)"/>
    <property type="match status" value="2"/>
</dbReference>
<dbReference type="InterPro" id="IPR029787">
    <property type="entry name" value="Nucleotide_cyclase"/>
</dbReference>
<dbReference type="EC" id="3.1.4.52" evidence="4"/>
<dbReference type="InterPro" id="IPR043128">
    <property type="entry name" value="Rev_trsase/Diguanyl_cyclase"/>
</dbReference>
<dbReference type="Pfam" id="PF01590">
    <property type="entry name" value="GAF"/>
    <property type="match status" value="1"/>
</dbReference>
<evidence type="ECO:0000313" key="7">
    <source>
        <dbReference type="Proteomes" id="UP000295794"/>
    </source>
</evidence>
<evidence type="ECO:0000259" key="2">
    <source>
        <dbReference type="PROSITE" id="PS50883"/>
    </source>
</evidence>
<dbReference type="Pfam" id="PF00563">
    <property type="entry name" value="EAL"/>
    <property type="match status" value="1"/>
</dbReference>
<dbReference type="SMART" id="SM00052">
    <property type="entry name" value="EAL"/>
    <property type="match status" value="1"/>
</dbReference>
<reference evidence="5 7" key="2">
    <citation type="submission" date="2019-03" db="EMBL/GenBank/DDBJ databases">
        <title>Genomic Encyclopedia of Type Strains, Phase IV (KMG-IV): sequencing the most valuable type-strain genomes for metagenomic binning, comparative biology and taxonomic classification.</title>
        <authorList>
            <person name="Goeker M."/>
        </authorList>
    </citation>
    <scope>NUCLEOTIDE SEQUENCE [LARGE SCALE GENOMIC DNA]</scope>
    <source>
        <strain evidence="5 7">DSM 3764</strain>
    </source>
</reference>
<dbReference type="PROSITE" id="PS50883">
    <property type="entry name" value="EAL"/>
    <property type="match status" value="1"/>
</dbReference>
<dbReference type="AlphaFoldDB" id="A0A377Q2L3"/>
<dbReference type="Pfam" id="PF00990">
    <property type="entry name" value="GGDEF"/>
    <property type="match status" value="1"/>
</dbReference>
<dbReference type="Proteomes" id="UP000255108">
    <property type="component" value="Unassembled WGS sequence"/>
</dbReference>
<feature type="domain" description="PAC" evidence="1">
    <location>
        <begin position="419"/>
        <end position="471"/>
    </location>
</feature>
<proteinExistence type="predicted"/>
<dbReference type="InterPro" id="IPR003018">
    <property type="entry name" value="GAF"/>
</dbReference>
<dbReference type="InterPro" id="IPR013655">
    <property type="entry name" value="PAS_fold_3"/>
</dbReference>
<evidence type="ECO:0000313" key="6">
    <source>
        <dbReference type="Proteomes" id="UP000255108"/>
    </source>
</evidence>
<dbReference type="PANTHER" id="PTHR44757">
    <property type="entry name" value="DIGUANYLATE CYCLASE DGCP"/>
    <property type="match status" value="1"/>
</dbReference>
<dbReference type="InterPro" id="IPR001633">
    <property type="entry name" value="EAL_dom"/>
</dbReference>
<dbReference type="SUPFAM" id="SSF55073">
    <property type="entry name" value="Nucleotide cyclase"/>
    <property type="match status" value="1"/>
</dbReference>
<gene>
    <name evidence="4" type="primary">gmr_2</name>
    <name evidence="5" type="ORF">EV682_10169</name>
    <name evidence="4" type="ORF">NCTC11159_00088</name>
</gene>
<dbReference type="InterPro" id="IPR029016">
    <property type="entry name" value="GAF-like_dom_sf"/>
</dbReference>
<dbReference type="Proteomes" id="UP000295794">
    <property type="component" value="Unassembled WGS sequence"/>
</dbReference>
<evidence type="ECO:0000259" key="1">
    <source>
        <dbReference type="PROSITE" id="PS50113"/>
    </source>
</evidence>
<dbReference type="InterPro" id="IPR035919">
    <property type="entry name" value="EAL_sf"/>
</dbReference>
<keyword evidence="7" id="KW-1185">Reference proteome</keyword>
<keyword evidence="4" id="KW-0378">Hydrolase</keyword>
<dbReference type="CDD" id="cd00130">
    <property type="entry name" value="PAS"/>
    <property type="match status" value="1"/>
</dbReference>
<dbReference type="Gene3D" id="3.30.450.20">
    <property type="entry name" value="PAS domain"/>
    <property type="match status" value="2"/>
</dbReference>
<dbReference type="Gene3D" id="3.30.70.270">
    <property type="match status" value="1"/>
</dbReference>
<dbReference type="NCBIfam" id="TIGR00254">
    <property type="entry name" value="GGDEF"/>
    <property type="match status" value="1"/>
</dbReference>
<name>A0A377Q2L3_9NEIS</name>
<dbReference type="GO" id="GO:0071111">
    <property type="term" value="F:cyclic-guanylate-specific phosphodiesterase activity"/>
    <property type="evidence" value="ECO:0007669"/>
    <property type="project" value="UniProtKB-EC"/>
</dbReference>
<feature type="domain" description="GGDEF" evidence="3">
    <location>
        <begin position="503"/>
        <end position="636"/>
    </location>
</feature>
<dbReference type="PANTHER" id="PTHR44757:SF2">
    <property type="entry name" value="BIOFILM ARCHITECTURE MAINTENANCE PROTEIN MBAA"/>
    <property type="match status" value="1"/>
</dbReference>
<dbReference type="PROSITE" id="PS50113">
    <property type="entry name" value="PAC"/>
    <property type="match status" value="1"/>
</dbReference>
<dbReference type="SMART" id="SM00065">
    <property type="entry name" value="GAF"/>
    <property type="match status" value="1"/>
</dbReference>
<dbReference type="InterPro" id="IPR000700">
    <property type="entry name" value="PAS-assoc_C"/>
</dbReference>
<evidence type="ECO:0000313" key="5">
    <source>
        <dbReference type="EMBL" id="TCU90050.1"/>
    </source>
</evidence>
<dbReference type="SMART" id="SM00267">
    <property type="entry name" value="GGDEF"/>
    <property type="match status" value="1"/>
</dbReference>
<reference evidence="4 6" key="1">
    <citation type="submission" date="2018-06" db="EMBL/GenBank/DDBJ databases">
        <authorList>
            <consortium name="Pathogen Informatics"/>
            <person name="Doyle S."/>
        </authorList>
    </citation>
    <scope>NUCLEOTIDE SEQUENCE [LARGE SCALE GENOMIC DNA]</scope>
    <source>
        <strain evidence="4 6">NCTC11159</strain>
    </source>
</reference>
<dbReference type="Gene3D" id="3.20.20.450">
    <property type="entry name" value="EAL domain"/>
    <property type="match status" value="1"/>
</dbReference>
<dbReference type="EMBL" id="SMBT01000001">
    <property type="protein sequence ID" value="TCU90050.1"/>
    <property type="molecule type" value="Genomic_DNA"/>
</dbReference>
<dbReference type="InterPro" id="IPR000014">
    <property type="entry name" value="PAS"/>
</dbReference>
<organism evidence="4 6">
    <name type="scientific">Iodobacter fluviatilis</name>
    <dbReference type="NCBI Taxonomy" id="537"/>
    <lineage>
        <taxon>Bacteria</taxon>
        <taxon>Pseudomonadati</taxon>
        <taxon>Pseudomonadota</taxon>
        <taxon>Betaproteobacteria</taxon>
        <taxon>Neisseriales</taxon>
        <taxon>Chitinibacteraceae</taxon>
        <taxon>Iodobacter</taxon>
    </lineage>
</organism>
<feature type="domain" description="EAL" evidence="2">
    <location>
        <begin position="647"/>
        <end position="899"/>
    </location>
</feature>
<sequence length="903" mass="101282">MLTLITFVGRKSSAMLSFRGPESALWGTLQKRFAVQRNVLSDPDFELRSELGLLQTYFEAFDSTVAALLDTSKQDMLEALQILAEASKSSAACLYLNTPDNQVSHLTSAWRSPETRLADFTPDPCRSLDYSSYPLLADTLAVGMMLSKSLLELPLAEQMLMAQIGVRQLLCIPLLEKGEPFGFLCFLNDAEIQRSRSELRLLAMLSNHVAQALVKKRVEQELLCNQQRLRALVGVLQDMVFECNQQSVIVSVWSGHPDLPSAEMLQGRAIISVLPYELASELVHYLPRILQNKETAQFNCTVQTINGPVYLLVRLQPVQAPNGQNHAVALVHDVTALMLEDAQRKTMLDTLNLLEEAVIDLAPTGELVRTTPAWAKLRGLDVREMAKDLGQPLFAWVHSGDGMLMVEALSKILKTTEPVSQRFRLVQGSGEYLWVEARLIAHRSPDGLLSAIRGVLRDVTVSHLNEQHITQLALYDTLTKLPNRLMLDSEIHSAIDRARIQNTKVALGFIDLDHFKQINDAFGHQVGDELLVNVARQLESVLRENDVIARWGGDEFVVLIPDLNDLNVMRELSERLKNAARKGVTINGMETQPTISLGFAVFPDNAESGEELLSAADHTMYHAKHTGRNNVCFYSDIVHLKALGREHVAIQSRLSTAIRNQRLQVFYQPVVDARTGEVLMVEALARWQDEQSGWISPELFIPMAEKVGLIQELSELVIEQSFIKLREWRDAGLKQRLMINISRSQLFQPQFVTQLNEKLMQHRLRAEDVVLEITESVALTDYSRQLRHLRQLNASGFEIAIDDFGTGYSSLSQLHEMPAQIIKIDVSFALRLHTEDGRRIMQAIVQLGLGLGLEIIVEGVENLETARFLQGLGVQCMQGFYFSEPVPSGVAELWMRLGLQAKI</sequence>
<evidence type="ECO:0000259" key="3">
    <source>
        <dbReference type="PROSITE" id="PS50887"/>
    </source>
</evidence>
<dbReference type="InterPro" id="IPR052155">
    <property type="entry name" value="Biofilm_reg_signaling"/>
</dbReference>
<dbReference type="EMBL" id="UGHR01000001">
    <property type="protein sequence ID" value="STQ89077.1"/>
    <property type="molecule type" value="Genomic_DNA"/>
</dbReference>
<dbReference type="InterPro" id="IPR000160">
    <property type="entry name" value="GGDEF_dom"/>
</dbReference>
<evidence type="ECO:0000313" key="4">
    <source>
        <dbReference type="EMBL" id="STQ89077.1"/>
    </source>
</evidence>
<dbReference type="Pfam" id="PF08447">
    <property type="entry name" value="PAS_3"/>
    <property type="match status" value="1"/>
</dbReference>
<dbReference type="InterPro" id="IPR035965">
    <property type="entry name" value="PAS-like_dom_sf"/>
</dbReference>
<protein>
    <submittedName>
        <fullName evidence="4">Cyclic di-GMP phosphodiesterase Gmr</fullName>
        <ecNumber evidence="4">3.1.4.52</ecNumber>
    </submittedName>
    <submittedName>
        <fullName evidence="5">Diguanylate cyclase (GGDEF)-like protein</fullName>
    </submittedName>
</protein>
<dbReference type="PROSITE" id="PS50887">
    <property type="entry name" value="GGDEF"/>
    <property type="match status" value="1"/>
</dbReference>
<dbReference type="OrthoDB" id="8552299at2"/>
<dbReference type="SUPFAM" id="SSF141868">
    <property type="entry name" value="EAL domain-like"/>
    <property type="match status" value="1"/>
</dbReference>
<dbReference type="SUPFAM" id="SSF55781">
    <property type="entry name" value="GAF domain-like"/>
    <property type="match status" value="1"/>
</dbReference>
<dbReference type="CDD" id="cd01949">
    <property type="entry name" value="GGDEF"/>
    <property type="match status" value="1"/>
</dbReference>
<accession>A0A377Q2L3</accession>